<keyword evidence="3" id="KW-1185">Reference proteome</keyword>
<evidence type="ECO:0000313" key="2">
    <source>
        <dbReference type="EMBL" id="EDR04587.1"/>
    </source>
</evidence>
<keyword evidence="1" id="KW-1133">Transmembrane helix</keyword>
<dbReference type="KEGG" id="lbc:LACBIDRAFT_304422"/>
<sequence>MHTLLVNSPQNIFTELKLPLNTPSDSIRAILLQRTSDTVLPPEMDRVLTKLKLLEVRRLYVRFGHDVFATCDYCQSFGDYALYALPRPLLSYVREVAVIGLFTLPTTPLAHLRSIGIGTLILAGLTEAYWLLTVPVAISPTDDKFFLRITMWHDTLLLLRNILFLVLLFLLHLPRIPLIDLFPIISNMVPSPNPTPASTSASIKGTIQTLDHLIPALHLLKYTRAALMRSPDARERAGVWWDAEREEGDVGRRDDGVRRAAKGMEIGYGERVEIDGVIEEEEGKLLTNTRKAIESLQESARPSDHWNAP</sequence>
<keyword evidence="1" id="KW-0812">Transmembrane</keyword>
<organism evidence="3">
    <name type="scientific">Laccaria bicolor (strain S238N-H82 / ATCC MYA-4686)</name>
    <name type="common">Bicoloured deceiver</name>
    <name type="synonym">Laccaria laccata var. bicolor</name>
    <dbReference type="NCBI Taxonomy" id="486041"/>
    <lineage>
        <taxon>Eukaryota</taxon>
        <taxon>Fungi</taxon>
        <taxon>Dikarya</taxon>
        <taxon>Basidiomycota</taxon>
        <taxon>Agaricomycotina</taxon>
        <taxon>Agaricomycetes</taxon>
        <taxon>Agaricomycetidae</taxon>
        <taxon>Agaricales</taxon>
        <taxon>Agaricineae</taxon>
        <taxon>Hydnangiaceae</taxon>
        <taxon>Laccaria</taxon>
    </lineage>
</organism>
<dbReference type="Proteomes" id="UP000001194">
    <property type="component" value="Unassembled WGS sequence"/>
</dbReference>
<dbReference type="RefSeq" id="XP_001884759.1">
    <property type="nucleotide sequence ID" value="XM_001884724.1"/>
</dbReference>
<accession>B0DLL3</accession>
<name>B0DLL3_LACBS</name>
<gene>
    <name evidence="2" type="ORF">LACBIDRAFT_304422</name>
</gene>
<dbReference type="HOGENOM" id="CLU_065849_0_0_1"/>
<dbReference type="AlphaFoldDB" id="B0DLL3"/>
<protein>
    <submittedName>
        <fullName evidence="2">Predicted protein</fullName>
    </submittedName>
</protein>
<dbReference type="InParanoid" id="B0DLL3"/>
<evidence type="ECO:0000256" key="1">
    <source>
        <dbReference type="SAM" id="Phobius"/>
    </source>
</evidence>
<dbReference type="PANTHER" id="PTHR39470">
    <property type="entry name" value="CHROMOSOME 10, WHOLE GENOME SHOTGUN SEQUENCE"/>
    <property type="match status" value="1"/>
</dbReference>
<dbReference type="EMBL" id="DS547117">
    <property type="protein sequence ID" value="EDR04587.1"/>
    <property type="molecule type" value="Genomic_DNA"/>
</dbReference>
<evidence type="ECO:0000313" key="3">
    <source>
        <dbReference type="Proteomes" id="UP000001194"/>
    </source>
</evidence>
<dbReference type="STRING" id="486041.B0DLL3"/>
<dbReference type="OrthoDB" id="4218123at2759"/>
<feature type="transmembrane region" description="Helical" evidence="1">
    <location>
        <begin position="115"/>
        <end position="138"/>
    </location>
</feature>
<reference evidence="2 3" key="1">
    <citation type="journal article" date="2008" name="Nature">
        <title>The genome of Laccaria bicolor provides insights into mycorrhizal symbiosis.</title>
        <authorList>
            <person name="Martin F."/>
            <person name="Aerts A."/>
            <person name="Ahren D."/>
            <person name="Brun A."/>
            <person name="Danchin E.G.J."/>
            <person name="Duchaussoy F."/>
            <person name="Gibon J."/>
            <person name="Kohler A."/>
            <person name="Lindquist E."/>
            <person name="Pereda V."/>
            <person name="Salamov A."/>
            <person name="Shapiro H.J."/>
            <person name="Wuyts J."/>
            <person name="Blaudez D."/>
            <person name="Buee M."/>
            <person name="Brokstein P."/>
            <person name="Canbaeck B."/>
            <person name="Cohen D."/>
            <person name="Courty P.E."/>
            <person name="Coutinho P.M."/>
            <person name="Delaruelle C."/>
            <person name="Detter J.C."/>
            <person name="Deveau A."/>
            <person name="DiFazio S."/>
            <person name="Duplessis S."/>
            <person name="Fraissinet-Tachet L."/>
            <person name="Lucic E."/>
            <person name="Frey-Klett P."/>
            <person name="Fourrey C."/>
            <person name="Feussner I."/>
            <person name="Gay G."/>
            <person name="Grimwood J."/>
            <person name="Hoegger P.J."/>
            <person name="Jain P."/>
            <person name="Kilaru S."/>
            <person name="Labbe J."/>
            <person name="Lin Y.C."/>
            <person name="Legue V."/>
            <person name="Le Tacon F."/>
            <person name="Marmeisse R."/>
            <person name="Melayah D."/>
            <person name="Montanini B."/>
            <person name="Muratet M."/>
            <person name="Nehls U."/>
            <person name="Niculita-Hirzel H."/>
            <person name="Oudot-Le Secq M.P."/>
            <person name="Peter M."/>
            <person name="Quesneville H."/>
            <person name="Rajashekar B."/>
            <person name="Reich M."/>
            <person name="Rouhier N."/>
            <person name="Schmutz J."/>
            <person name="Yin T."/>
            <person name="Chalot M."/>
            <person name="Henrissat B."/>
            <person name="Kuees U."/>
            <person name="Lucas S."/>
            <person name="Van de Peer Y."/>
            <person name="Podila G.K."/>
            <person name="Polle A."/>
            <person name="Pukkila P.J."/>
            <person name="Richardson P.M."/>
            <person name="Rouze P."/>
            <person name="Sanders I.R."/>
            <person name="Stajich J.E."/>
            <person name="Tunlid A."/>
            <person name="Tuskan G."/>
            <person name="Grigoriev I.V."/>
        </authorList>
    </citation>
    <scope>NUCLEOTIDE SEQUENCE [LARGE SCALE GENOMIC DNA]</scope>
    <source>
        <strain evidence="3">S238N-H82 / ATCC MYA-4686</strain>
    </source>
</reference>
<feature type="transmembrane region" description="Helical" evidence="1">
    <location>
        <begin position="158"/>
        <end position="178"/>
    </location>
</feature>
<keyword evidence="1" id="KW-0472">Membrane</keyword>
<dbReference type="PANTHER" id="PTHR39470:SF1">
    <property type="entry name" value="CHORISMATE SYNTHASE PROTEIN"/>
    <property type="match status" value="1"/>
</dbReference>
<proteinExistence type="predicted"/>
<dbReference type="GeneID" id="6080345"/>